<sequence>MEQDARLDEDFLFYLNFTDTFLKRIQSPDIAKRAKMWLYKLIAEPCDNIQIKRCRNMYLANLLVGMQNGVLEKPFTESPIDVDIMNAFEVFEPIPTSIEPPDWLNDTVIDTNELDESNASPRQGRTYFATRTLPNGQGAFAYVGVSLTTEEPMWLGAGESSFDARLEEKFAEMVPIHEMEKILVRRKDPKEREKVLAFYDALLQHIADELDGKETAENETLEGLLAQLVKDLKNKEQYNRYESMTAGNRRMELLLLLFDRTKIRRDKVAKREELLDEIEEKLMPKSFFDVSEPIPEDKYLMPAAMWEKAIEKNPNKKNMERLLQAYPLILVKKFVKYLADYKESIAIRMQRRHENIVTQMKKELRKEAEKLKKKSDEAENACNTATAVLEAVRARYKQKVKADKEVEEANRIDMPEHSKVYEKMKEAMYDTQKKVEEEALRGKFLAAQINSVNEQTELFVNITDDIVRKTEEQNMRTLRSVKKLTMAIKQYEGIIQDIRSTSINQGAEGKYSSQILMM</sequence>
<name>A0A9P0D8M5_9CUCU</name>
<evidence type="ECO:0000256" key="1">
    <source>
        <dbReference type="SAM" id="Coils"/>
    </source>
</evidence>
<keyword evidence="1" id="KW-0175">Coiled coil</keyword>
<dbReference type="EMBL" id="OV651819">
    <property type="protein sequence ID" value="CAH1113606.1"/>
    <property type="molecule type" value="Genomic_DNA"/>
</dbReference>
<dbReference type="OrthoDB" id="6623662at2759"/>
<keyword evidence="4" id="KW-1185">Reference proteome</keyword>
<feature type="coiled-coil region" evidence="1">
    <location>
        <begin position="354"/>
        <end position="388"/>
    </location>
</feature>
<accession>A0A9P0D8M5</accession>
<feature type="domain" description="DUF4485" evidence="2">
    <location>
        <begin position="7"/>
        <end position="81"/>
    </location>
</feature>
<dbReference type="InterPro" id="IPR027831">
    <property type="entry name" value="DUF4485"/>
</dbReference>
<proteinExistence type="predicted"/>
<protein>
    <recommendedName>
        <fullName evidence="2">DUF4485 domain-containing protein</fullName>
    </recommendedName>
</protein>
<dbReference type="AlphaFoldDB" id="A0A9P0D8M5"/>
<evidence type="ECO:0000313" key="4">
    <source>
        <dbReference type="Proteomes" id="UP001153636"/>
    </source>
</evidence>
<evidence type="ECO:0000259" key="2">
    <source>
        <dbReference type="Pfam" id="PF14846"/>
    </source>
</evidence>
<gene>
    <name evidence="3" type="ORF">PSYICH_LOCUS13263</name>
</gene>
<evidence type="ECO:0000313" key="3">
    <source>
        <dbReference type="EMBL" id="CAH1113606.1"/>
    </source>
</evidence>
<dbReference type="Proteomes" id="UP001153636">
    <property type="component" value="Chromosome 7"/>
</dbReference>
<reference evidence="3" key="1">
    <citation type="submission" date="2022-01" db="EMBL/GenBank/DDBJ databases">
        <authorList>
            <person name="King R."/>
        </authorList>
    </citation>
    <scope>NUCLEOTIDE SEQUENCE</scope>
</reference>
<dbReference type="Pfam" id="PF14846">
    <property type="entry name" value="DUF4485"/>
    <property type="match status" value="1"/>
</dbReference>
<organism evidence="3 4">
    <name type="scientific">Psylliodes chrysocephalus</name>
    <dbReference type="NCBI Taxonomy" id="3402493"/>
    <lineage>
        <taxon>Eukaryota</taxon>
        <taxon>Metazoa</taxon>
        <taxon>Ecdysozoa</taxon>
        <taxon>Arthropoda</taxon>
        <taxon>Hexapoda</taxon>
        <taxon>Insecta</taxon>
        <taxon>Pterygota</taxon>
        <taxon>Neoptera</taxon>
        <taxon>Endopterygota</taxon>
        <taxon>Coleoptera</taxon>
        <taxon>Polyphaga</taxon>
        <taxon>Cucujiformia</taxon>
        <taxon>Chrysomeloidea</taxon>
        <taxon>Chrysomelidae</taxon>
        <taxon>Galerucinae</taxon>
        <taxon>Alticini</taxon>
        <taxon>Psylliodes</taxon>
    </lineage>
</organism>